<evidence type="ECO:0000313" key="2">
    <source>
        <dbReference type="EMBL" id="RAM36123.1"/>
    </source>
</evidence>
<feature type="signal peptide" evidence="1">
    <location>
        <begin position="1"/>
        <end position="21"/>
    </location>
</feature>
<keyword evidence="1" id="KW-0732">Signal</keyword>
<organism evidence="2 3">
    <name type="scientific">Arthrobacter globiformis</name>
    <dbReference type="NCBI Taxonomy" id="1665"/>
    <lineage>
        <taxon>Bacteria</taxon>
        <taxon>Bacillati</taxon>
        <taxon>Actinomycetota</taxon>
        <taxon>Actinomycetes</taxon>
        <taxon>Micrococcales</taxon>
        <taxon>Micrococcaceae</taxon>
        <taxon>Arthrobacter</taxon>
    </lineage>
</organism>
<accession>A0A328HGC4</accession>
<name>A0A328HGC4_ARTGO</name>
<dbReference type="RefSeq" id="WP_111905273.1">
    <property type="nucleotide sequence ID" value="NZ_QLNP01000098.1"/>
</dbReference>
<evidence type="ECO:0008006" key="4">
    <source>
        <dbReference type="Google" id="ProtNLM"/>
    </source>
</evidence>
<feature type="chain" id="PRO_5039377307" description="Hemophore-related protein" evidence="1">
    <location>
        <begin position="22"/>
        <end position="113"/>
    </location>
</feature>
<evidence type="ECO:0000313" key="3">
    <source>
        <dbReference type="Proteomes" id="UP000249166"/>
    </source>
</evidence>
<dbReference type="OrthoDB" id="4948992at2"/>
<dbReference type="AlphaFoldDB" id="A0A328HGC4"/>
<evidence type="ECO:0000256" key="1">
    <source>
        <dbReference type="SAM" id="SignalP"/>
    </source>
</evidence>
<sequence>MKKLTTALLAAGFVLSASACAAPQLTTAQTCDRIRTVVSNPANSVGKTGMTRLANQIRPIEAVSSDELRPALQAILAYTDESAKETPDEAKLTELKTGYEQAGSTYSRFCGGQ</sequence>
<dbReference type="Proteomes" id="UP000249166">
    <property type="component" value="Unassembled WGS sequence"/>
</dbReference>
<reference evidence="2 3" key="1">
    <citation type="submission" date="2018-04" db="EMBL/GenBank/DDBJ databases">
        <title>Bacteria isolated from cave deposits of Manipur.</title>
        <authorList>
            <person name="Sahoo D."/>
            <person name="Sarangthem I."/>
            <person name="Nandeibam J."/>
        </authorList>
    </citation>
    <scope>NUCLEOTIDE SEQUENCE [LARGE SCALE GENOMIC DNA]</scope>
    <source>
        <strain evidence="3">mrc11</strain>
    </source>
</reference>
<gene>
    <name evidence="2" type="ORF">DBZ45_18475</name>
</gene>
<dbReference type="PROSITE" id="PS51257">
    <property type="entry name" value="PROKAR_LIPOPROTEIN"/>
    <property type="match status" value="1"/>
</dbReference>
<proteinExistence type="predicted"/>
<dbReference type="EMBL" id="QLNP01000098">
    <property type="protein sequence ID" value="RAM36123.1"/>
    <property type="molecule type" value="Genomic_DNA"/>
</dbReference>
<comment type="caution">
    <text evidence="2">The sequence shown here is derived from an EMBL/GenBank/DDBJ whole genome shotgun (WGS) entry which is preliminary data.</text>
</comment>
<protein>
    <recommendedName>
        <fullName evidence="4">Hemophore-related protein</fullName>
    </recommendedName>
</protein>